<dbReference type="EMBL" id="JAAMPJ010000012">
    <property type="protein sequence ID" value="NGY64158.1"/>
    <property type="molecule type" value="Genomic_DNA"/>
</dbReference>
<dbReference type="GO" id="GO:0016853">
    <property type="term" value="F:isomerase activity"/>
    <property type="evidence" value="ECO:0007669"/>
    <property type="project" value="UniProtKB-KW"/>
</dbReference>
<evidence type="ECO:0000313" key="4">
    <source>
        <dbReference type="EMBL" id="NGY64158.1"/>
    </source>
</evidence>
<dbReference type="InterPro" id="IPR000362">
    <property type="entry name" value="Fumarate_lyase_fam"/>
</dbReference>
<dbReference type="Pfam" id="PF00206">
    <property type="entry name" value="Lyase_1"/>
    <property type="match status" value="1"/>
</dbReference>
<dbReference type="PRINTS" id="PR00145">
    <property type="entry name" value="ARGSUCLYASE"/>
</dbReference>
<protein>
    <submittedName>
        <fullName evidence="4">3-carboxy-cis,cis-muconate cycloisomerase</fullName>
    </submittedName>
</protein>
<dbReference type="Gene3D" id="1.20.200.10">
    <property type="entry name" value="Fumarase/aspartase (Central domain)"/>
    <property type="match status" value="1"/>
</dbReference>
<keyword evidence="5" id="KW-1185">Reference proteome</keyword>
<feature type="domain" description="Adenylosuccinate lyase C-terminal" evidence="3">
    <location>
        <begin position="358"/>
        <end position="433"/>
    </location>
</feature>
<comment type="similarity">
    <text evidence="2">Belongs to the class-II fumarase/aspartase family.</text>
</comment>
<dbReference type="PRINTS" id="PR00149">
    <property type="entry name" value="FUMRATELYASE"/>
</dbReference>
<keyword evidence="1" id="KW-0456">Lyase</keyword>
<dbReference type="Pfam" id="PF10397">
    <property type="entry name" value="ADSL_C"/>
    <property type="match status" value="1"/>
</dbReference>
<dbReference type="InterPro" id="IPR008948">
    <property type="entry name" value="L-Aspartase-like"/>
</dbReference>
<dbReference type="Proteomes" id="UP000481360">
    <property type="component" value="Unassembled WGS sequence"/>
</dbReference>
<proteinExistence type="inferred from homology"/>
<evidence type="ECO:0000256" key="2">
    <source>
        <dbReference type="ARBA" id="ARBA00034772"/>
    </source>
</evidence>
<dbReference type="Gene3D" id="1.10.275.10">
    <property type="entry name" value="Fumarase/aspartase (N-terminal domain)"/>
    <property type="match status" value="1"/>
</dbReference>
<dbReference type="SMART" id="SM00998">
    <property type="entry name" value="ADSL_C"/>
    <property type="match status" value="1"/>
</dbReference>
<dbReference type="SUPFAM" id="SSF48557">
    <property type="entry name" value="L-aspartase-like"/>
    <property type="match status" value="1"/>
</dbReference>
<dbReference type="InterPro" id="IPR024083">
    <property type="entry name" value="Fumarase/histidase_N"/>
</dbReference>
<name>A0A7C9W1I8_9PSEU</name>
<evidence type="ECO:0000313" key="5">
    <source>
        <dbReference type="Proteomes" id="UP000481360"/>
    </source>
</evidence>
<dbReference type="InterPro" id="IPR019468">
    <property type="entry name" value="AdenyloSucc_lyase_C"/>
</dbReference>
<dbReference type="AlphaFoldDB" id="A0A7C9W1I8"/>
<accession>A0A7C9W1I8</accession>
<dbReference type="GO" id="GO:0016829">
    <property type="term" value="F:lyase activity"/>
    <property type="evidence" value="ECO:0007669"/>
    <property type="project" value="UniProtKB-KW"/>
</dbReference>
<evidence type="ECO:0000256" key="1">
    <source>
        <dbReference type="ARBA" id="ARBA00023239"/>
    </source>
</evidence>
<evidence type="ECO:0000259" key="3">
    <source>
        <dbReference type="SMART" id="SM00998"/>
    </source>
</evidence>
<dbReference type="PANTHER" id="PTHR43172:SF2">
    <property type="entry name" value="ADENYLOSUCCINATE LYASE C-TERMINAL DOMAIN-CONTAINING PROTEIN"/>
    <property type="match status" value="1"/>
</dbReference>
<organism evidence="4 5">
    <name type="scientific">Lentzea alba</name>
    <dbReference type="NCBI Taxonomy" id="2714351"/>
    <lineage>
        <taxon>Bacteria</taxon>
        <taxon>Bacillati</taxon>
        <taxon>Actinomycetota</taxon>
        <taxon>Actinomycetes</taxon>
        <taxon>Pseudonocardiales</taxon>
        <taxon>Pseudonocardiaceae</taxon>
        <taxon>Lentzea</taxon>
    </lineage>
</organism>
<reference evidence="4 5" key="1">
    <citation type="submission" date="2020-03" db="EMBL/GenBank/DDBJ databases">
        <title>Isolation and identification of active actinomycetes.</title>
        <authorList>
            <person name="Sun X."/>
        </authorList>
    </citation>
    <scope>NUCLEOTIDE SEQUENCE [LARGE SCALE GENOMIC DNA]</scope>
    <source>
        <strain evidence="4 5">NEAU-D13</strain>
    </source>
</reference>
<gene>
    <name evidence="4" type="ORF">G7043_35130</name>
</gene>
<comment type="caution">
    <text evidence="4">The sequence shown here is derived from an EMBL/GenBank/DDBJ whole genome shotgun (WGS) entry which is preliminary data.</text>
</comment>
<dbReference type="PANTHER" id="PTHR43172">
    <property type="entry name" value="ADENYLOSUCCINATE LYASE"/>
    <property type="match status" value="1"/>
</dbReference>
<dbReference type="InterPro" id="IPR022761">
    <property type="entry name" value="Fumarate_lyase_N"/>
</dbReference>
<sequence length="436" mass="45274">MTSDEAWLRAMCAAEAGLARAQARVGTVPAFAAEVISQVARDGCFDVAGIAARSRGAANPVVAVVGELTAGVAAVDAAAAEYVHRGSTSQDVLDTACCLVIAQVVVRVRQDLATVIGALEELADRHRRTVMAGRTLTQHAVPTTFGLKAAGWLHLLREADSRAAHLVRRGLPVQIGGAAGTMAAYLEHARLHFGRLPADYAANLITAYADEMGLAEPVVPWHVLRTPIVDTAAWCALLTGALGKIAVDVQSLCRTEVAELSESGAAGKGVSSAMPQKQNPSLATMIRAAALQVPGLAATLAHCMLAEDERAGGAWHAEWQPLRECLRLAGGAAHTAVELITGLRVHADRMRANLEITRGAIVAERLSARLTPQLGKTKAMQAVAAAAGRGGALADALAQDAVVAAVLDAGTLKTLCDPADYLGAADHLVQRALDVE</sequence>
<keyword evidence="4" id="KW-0413">Isomerase</keyword>
<dbReference type="Gene3D" id="1.10.40.30">
    <property type="entry name" value="Fumarase/aspartase (C-terminal domain)"/>
    <property type="match status" value="1"/>
</dbReference>